<feature type="domain" description="Enoyl reductase (ER)" evidence="3">
    <location>
        <begin position="13"/>
        <end position="324"/>
    </location>
</feature>
<sequence>MNKMKAVVLEGPGGPEALQIRQIPVPEPLPGQVLIRVHAFGLNQSELHLRLGLAENAAFPVVPGIEATGIVVACPGQEFTPGQQVVTMMGGMGRQFNGGYAEYTCVPARQVIAFNSSLDWATLGAIPEMLQTAWGSLHIGLNAQKGETLLIRGGTSSVGMAAALLGKQLGMTVLSTTRSPVQKADALYRLGVDCVLIDDGNVAAQVREQYASGIDCAIELVGTNTLPDTLAAVKIHGTVCFTGMLANQWIVKDFYPMDYLPYGVRLTAYSGEATDLPAPVLQQFINDVAEHKISVPIADIYTLDEIVQAHCALEAGQHSGKLVVVIPHG</sequence>
<dbReference type="Pfam" id="PF13602">
    <property type="entry name" value="ADH_zinc_N_2"/>
    <property type="match status" value="1"/>
</dbReference>
<keyword evidence="1" id="KW-0521">NADP</keyword>
<organism evidence="4 5">
    <name type="scientific">Citrobacter youngae ATCC 29220</name>
    <dbReference type="NCBI Taxonomy" id="500640"/>
    <lineage>
        <taxon>Bacteria</taxon>
        <taxon>Pseudomonadati</taxon>
        <taxon>Pseudomonadota</taxon>
        <taxon>Gammaproteobacteria</taxon>
        <taxon>Enterobacterales</taxon>
        <taxon>Enterobacteriaceae</taxon>
        <taxon>Citrobacter</taxon>
        <taxon>Citrobacter freundii complex</taxon>
    </lineage>
</organism>
<keyword evidence="2" id="KW-0560">Oxidoreductase</keyword>
<name>D4BJY3_9ENTR</name>
<dbReference type="InterPro" id="IPR013154">
    <property type="entry name" value="ADH-like_N"/>
</dbReference>
<dbReference type="eggNOG" id="COG0604">
    <property type="taxonomic scope" value="Bacteria"/>
</dbReference>
<gene>
    <name evidence="4" type="ORF">CIT292_10977</name>
</gene>
<dbReference type="Proteomes" id="UP000003880">
    <property type="component" value="Unassembled WGS sequence"/>
</dbReference>
<dbReference type="InterPro" id="IPR036291">
    <property type="entry name" value="NAD(P)-bd_dom_sf"/>
</dbReference>
<accession>D4BJY3</accession>
<proteinExistence type="predicted"/>
<dbReference type="HOGENOM" id="CLU_026673_3_4_6"/>
<protein>
    <submittedName>
        <fullName evidence="4">GroES-like protein</fullName>
    </submittedName>
</protein>
<dbReference type="RefSeq" id="WP_006688118.1">
    <property type="nucleotide sequence ID" value="NZ_GG730303.1"/>
</dbReference>
<dbReference type="EMBL" id="ABWL02000026">
    <property type="protein sequence ID" value="EFE05998.1"/>
    <property type="molecule type" value="Genomic_DNA"/>
</dbReference>
<evidence type="ECO:0000259" key="3">
    <source>
        <dbReference type="SMART" id="SM00829"/>
    </source>
</evidence>
<evidence type="ECO:0000256" key="2">
    <source>
        <dbReference type="ARBA" id="ARBA00023002"/>
    </source>
</evidence>
<dbReference type="CDD" id="cd08243">
    <property type="entry name" value="quinone_oxidoreductase_like_1"/>
    <property type="match status" value="1"/>
</dbReference>
<dbReference type="Gene3D" id="3.90.180.10">
    <property type="entry name" value="Medium-chain alcohol dehydrogenases, catalytic domain"/>
    <property type="match status" value="1"/>
</dbReference>
<dbReference type="Gene3D" id="3.40.50.720">
    <property type="entry name" value="NAD(P)-binding Rossmann-like Domain"/>
    <property type="match status" value="1"/>
</dbReference>
<reference evidence="4 5" key="1">
    <citation type="submission" date="2010-02" db="EMBL/GenBank/DDBJ databases">
        <authorList>
            <person name="Weinstock G."/>
            <person name="Sodergren E."/>
            <person name="Clifton S."/>
            <person name="Fulton L."/>
            <person name="Fulton B."/>
            <person name="Courtney L."/>
            <person name="Fronick C."/>
            <person name="Harrison M."/>
            <person name="Strong C."/>
            <person name="Farmer C."/>
            <person name="Delahaunty K."/>
            <person name="Markovic C."/>
            <person name="Hall O."/>
            <person name="Minx P."/>
            <person name="Tomlinson C."/>
            <person name="Mitreva M."/>
            <person name="Nelson J."/>
            <person name="Hou S."/>
            <person name="Wollam A."/>
            <person name="Pepin K.H."/>
            <person name="Johnson M."/>
            <person name="Bhonagiri V."/>
            <person name="Zhang X."/>
            <person name="Suruliraj S."/>
            <person name="Warren W."/>
            <person name="Chinwalla A."/>
            <person name="Mardis E.R."/>
            <person name="Wilson R.K."/>
        </authorList>
    </citation>
    <scope>NUCLEOTIDE SEQUENCE [LARGE SCALE GENOMIC DNA]</scope>
    <source>
        <strain evidence="4 5">ATCC 29220</strain>
    </source>
</reference>
<dbReference type="Pfam" id="PF08240">
    <property type="entry name" value="ADH_N"/>
    <property type="match status" value="1"/>
</dbReference>
<dbReference type="PANTHER" id="PTHR48106:SF18">
    <property type="entry name" value="QUINONE OXIDOREDUCTASE PIG3"/>
    <property type="match status" value="1"/>
</dbReference>
<dbReference type="SUPFAM" id="SSF51735">
    <property type="entry name" value="NAD(P)-binding Rossmann-fold domains"/>
    <property type="match status" value="1"/>
</dbReference>
<dbReference type="AlphaFoldDB" id="D4BJY3"/>
<evidence type="ECO:0000256" key="1">
    <source>
        <dbReference type="ARBA" id="ARBA00022857"/>
    </source>
</evidence>
<dbReference type="InterPro" id="IPR011032">
    <property type="entry name" value="GroES-like_sf"/>
</dbReference>
<dbReference type="GO" id="GO:0070402">
    <property type="term" value="F:NADPH binding"/>
    <property type="evidence" value="ECO:0007669"/>
    <property type="project" value="TreeGrafter"/>
</dbReference>
<evidence type="ECO:0000313" key="5">
    <source>
        <dbReference type="Proteomes" id="UP000003880"/>
    </source>
</evidence>
<evidence type="ECO:0000313" key="4">
    <source>
        <dbReference type="EMBL" id="EFE05998.1"/>
    </source>
</evidence>
<comment type="caution">
    <text evidence="4">The sequence shown here is derived from an EMBL/GenBank/DDBJ whole genome shotgun (WGS) entry which is preliminary data.</text>
</comment>
<dbReference type="SUPFAM" id="SSF50129">
    <property type="entry name" value="GroES-like"/>
    <property type="match status" value="1"/>
</dbReference>
<dbReference type="SMART" id="SM00829">
    <property type="entry name" value="PKS_ER"/>
    <property type="match status" value="1"/>
</dbReference>
<dbReference type="GO" id="GO:0016651">
    <property type="term" value="F:oxidoreductase activity, acting on NAD(P)H"/>
    <property type="evidence" value="ECO:0007669"/>
    <property type="project" value="TreeGrafter"/>
</dbReference>
<dbReference type="InterPro" id="IPR020843">
    <property type="entry name" value="ER"/>
</dbReference>
<dbReference type="PANTHER" id="PTHR48106">
    <property type="entry name" value="QUINONE OXIDOREDUCTASE PIG3-RELATED"/>
    <property type="match status" value="1"/>
</dbReference>